<dbReference type="GO" id="GO:0006107">
    <property type="term" value="P:oxaloacetate metabolic process"/>
    <property type="evidence" value="ECO:0007669"/>
    <property type="project" value="TreeGrafter"/>
</dbReference>
<dbReference type="AlphaFoldDB" id="A0A931HCY1"/>
<feature type="domain" description="HpcH/HpaI aldolase/citrate lyase" evidence="7">
    <location>
        <begin position="11"/>
        <end position="225"/>
    </location>
</feature>
<evidence type="ECO:0000256" key="2">
    <source>
        <dbReference type="ARBA" id="ARBA00005568"/>
    </source>
</evidence>
<evidence type="ECO:0000256" key="1">
    <source>
        <dbReference type="ARBA" id="ARBA00001946"/>
    </source>
</evidence>
<dbReference type="Gene3D" id="3.20.20.60">
    <property type="entry name" value="Phosphoenolpyruvate-binding domains"/>
    <property type="match status" value="1"/>
</dbReference>
<feature type="binding site" evidence="5">
    <location>
        <position position="128"/>
    </location>
    <ligand>
        <name>substrate</name>
    </ligand>
</feature>
<sequence>MTASTPRRPRRSALYLPASNARAIAKARTLPCDVVILDLEDAVAPESKAEAREAALCAIAEGGFGHRELAVRANGIDTPWGADDLSALAGSQVDAILVPKVSNAQDIARYEAALEGAHAKMQLWAMIETCASVFHLEQIAQMARTTRLSLWILGTNDLAKEMHAQLTPCRTPFLPFLSMAVAAARLGDISILDGVCNEFRDLAAFESEARQGLMFGFDGKSLIHPAQIKPCNDVFSPGEAELARAHAIIAAFAQPENQNKGAIKVDGKMTELLHLEQARQLVSMAEQIAAIE</sequence>
<dbReference type="PIRSF" id="PIRSF015582">
    <property type="entry name" value="Cit_lyase_B"/>
    <property type="match status" value="1"/>
</dbReference>
<evidence type="ECO:0000259" key="7">
    <source>
        <dbReference type="Pfam" id="PF03328"/>
    </source>
</evidence>
<feature type="binding site" evidence="6">
    <location>
        <position position="128"/>
    </location>
    <ligand>
        <name>Mg(2+)</name>
        <dbReference type="ChEBI" id="CHEBI:18420"/>
    </ligand>
</feature>
<evidence type="ECO:0000256" key="6">
    <source>
        <dbReference type="PIRSR" id="PIRSR015582-2"/>
    </source>
</evidence>
<protein>
    <submittedName>
        <fullName evidence="8">CoA ester lyase</fullName>
    </submittedName>
</protein>
<dbReference type="Pfam" id="PF03328">
    <property type="entry name" value="HpcH_HpaI"/>
    <property type="match status" value="1"/>
</dbReference>
<comment type="caution">
    <text evidence="8">The sequence shown here is derived from an EMBL/GenBank/DDBJ whole genome shotgun (WGS) entry which is preliminary data.</text>
</comment>
<comment type="similarity">
    <text evidence="2">Belongs to the HpcH/HpaI aldolase family.</text>
</comment>
<keyword evidence="4 6" id="KW-0460">Magnesium</keyword>
<reference evidence="8" key="1">
    <citation type="submission" date="2020-11" db="EMBL/GenBank/DDBJ databases">
        <title>Novosphingobium aureum sp. nov., a marine bacterium isolated from sediment of a salt flat.</title>
        <authorList>
            <person name="Yoo Y."/>
            <person name="Kim J.-J."/>
        </authorList>
    </citation>
    <scope>NUCLEOTIDE SEQUENCE</scope>
    <source>
        <strain evidence="8">YJ-S2-02</strain>
    </source>
</reference>
<dbReference type="InterPro" id="IPR011206">
    <property type="entry name" value="Citrate_lyase_beta/mcl1/mcl2"/>
</dbReference>
<accession>A0A931HCY1</accession>
<comment type="cofactor">
    <cofactor evidence="1">
        <name>Mg(2+)</name>
        <dbReference type="ChEBI" id="CHEBI:18420"/>
    </cofactor>
</comment>
<name>A0A931HCY1_9SPHN</name>
<dbReference type="GO" id="GO:0016829">
    <property type="term" value="F:lyase activity"/>
    <property type="evidence" value="ECO:0007669"/>
    <property type="project" value="UniProtKB-KW"/>
</dbReference>
<dbReference type="PANTHER" id="PTHR32308:SF10">
    <property type="entry name" value="CITRATE LYASE SUBUNIT BETA"/>
    <property type="match status" value="1"/>
</dbReference>
<dbReference type="EMBL" id="JADZGI010000001">
    <property type="protein sequence ID" value="MBH0113507.1"/>
    <property type="molecule type" value="Genomic_DNA"/>
</dbReference>
<feature type="binding site" evidence="5">
    <location>
        <position position="72"/>
    </location>
    <ligand>
        <name>substrate</name>
    </ligand>
</feature>
<evidence type="ECO:0000313" key="8">
    <source>
        <dbReference type="EMBL" id="MBH0113507.1"/>
    </source>
</evidence>
<feature type="binding site" evidence="6">
    <location>
        <position position="157"/>
    </location>
    <ligand>
        <name>Mg(2+)</name>
        <dbReference type="ChEBI" id="CHEBI:18420"/>
    </ligand>
</feature>
<proteinExistence type="inferred from homology"/>
<dbReference type="PANTHER" id="PTHR32308">
    <property type="entry name" value="LYASE BETA SUBUNIT, PUTATIVE (AFU_ORTHOLOGUE AFUA_4G13030)-RELATED"/>
    <property type="match status" value="1"/>
</dbReference>
<dbReference type="GO" id="GO:0000287">
    <property type="term" value="F:magnesium ion binding"/>
    <property type="evidence" value="ECO:0007669"/>
    <property type="project" value="TreeGrafter"/>
</dbReference>
<dbReference type="InterPro" id="IPR040442">
    <property type="entry name" value="Pyrv_kinase-like_dom_sf"/>
</dbReference>
<evidence type="ECO:0000313" key="9">
    <source>
        <dbReference type="Proteomes" id="UP000617634"/>
    </source>
</evidence>
<keyword evidence="8" id="KW-0456">Lyase</keyword>
<dbReference type="InterPro" id="IPR005000">
    <property type="entry name" value="Aldolase/citrate-lyase_domain"/>
</dbReference>
<gene>
    <name evidence="8" type="ORF">I5E68_11160</name>
</gene>
<evidence type="ECO:0000256" key="4">
    <source>
        <dbReference type="ARBA" id="ARBA00022842"/>
    </source>
</evidence>
<evidence type="ECO:0000256" key="3">
    <source>
        <dbReference type="ARBA" id="ARBA00022723"/>
    </source>
</evidence>
<dbReference type="RefSeq" id="WP_197163742.1">
    <property type="nucleotide sequence ID" value="NZ_JADZGI010000001.1"/>
</dbReference>
<keyword evidence="9" id="KW-1185">Reference proteome</keyword>
<dbReference type="Proteomes" id="UP000617634">
    <property type="component" value="Unassembled WGS sequence"/>
</dbReference>
<dbReference type="InterPro" id="IPR015813">
    <property type="entry name" value="Pyrv/PenolPyrv_kinase-like_dom"/>
</dbReference>
<evidence type="ECO:0000256" key="5">
    <source>
        <dbReference type="PIRSR" id="PIRSR015582-1"/>
    </source>
</evidence>
<organism evidence="8 9">
    <name type="scientific">Novosphingobium aureum</name>
    <dbReference type="NCBI Taxonomy" id="2792964"/>
    <lineage>
        <taxon>Bacteria</taxon>
        <taxon>Pseudomonadati</taxon>
        <taxon>Pseudomonadota</taxon>
        <taxon>Alphaproteobacteria</taxon>
        <taxon>Sphingomonadales</taxon>
        <taxon>Sphingomonadaceae</taxon>
        <taxon>Novosphingobium</taxon>
    </lineage>
</organism>
<keyword evidence="3 6" id="KW-0479">Metal-binding</keyword>
<dbReference type="SUPFAM" id="SSF51621">
    <property type="entry name" value="Phosphoenolpyruvate/pyruvate domain"/>
    <property type="match status" value="1"/>
</dbReference>